<dbReference type="OrthoDB" id="63379at2759"/>
<proteinExistence type="predicted"/>
<comment type="caution">
    <text evidence="1">The sequence shown here is derived from an EMBL/GenBank/DDBJ whole genome shotgun (WGS) entry which is preliminary data.</text>
</comment>
<name>A0A9Q1QDI4_9CARY</name>
<dbReference type="EMBL" id="JAKOGI010000261">
    <property type="protein sequence ID" value="KAJ8438283.1"/>
    <property type="molecule type" value="Genomic_DNA"/>
</dbReference>
<dbReference type="InterPro" id="IPR036047">
    <property type="entry name" value="F-box-like_dom_sf"/>
</dbReference>
<keyword evidence="2" id="KW-1185">Reference proteome</keyword>
<evidence type="ECO:0000313" key="1">
    <source>
        <dbReference type="EMBL" id="KAJ8438283.1"/>
    </source>
</evidence>
<gene>
    <name evidence="1" type="ORF">Cgig2_003746</name>
</gene>
<protein>
    <recommendedName>
        <fullName evidence="3">F-box protein</fullName>
    </recommendedName>
</protein>
<dbReference type="SUPFAM" id="SSF81383">
    <property type="entry name" value="F-box domain"/>
    <property type="match status" value="1"/>
</dbReference>
<evidence type="ECO:0000313" key="2">
    <source>
        <dbReference type="Proteomes" id="UP001153076"/>
    </source>
</evidence>
<dbReference type="AlphaFoldDB" id="A0A9Q1QDI4"/>
<accession>A0A9Q1QDI4</accession>
<evidence type="ECO:0008006" key="3">
    <source>
        <dbReference type="Google" id="ProtNLM"/>
    </source>
</evidence>
<dbReference type="PANTHER" id="PTHR39741:SF2">
    <property type="entry name" value="F-BOX DOMAIN-CONTAINING PROTEIN"/>
    <property type="match status" value="1"/>
</dbReference>
<sequence length="370" mass="41876">MEICGDFIQYLNNDTSMKILMILDDPYDLARVSAVSTSWRQFVIENGLCKQLSLRICPQLSNVVDIVEFSSKRGAAGSSPSNPRILRELEMDHKVYSFLACGLMSSVTEDCIEVAMSASSTDNYPEESIENTLETSNRIEQRASYWSSKGEMDPAVPETLVYKLSANLCVISEIHIQPFQAYFQFGFPIYSAKAVRFHMGHLKSPFEMERDVLESSSTQRFSDEMFVWTYISPEFPMAQVNDVQKFRLPKPVLCIGGILKIELLGRVQRQEMDGLYYICLSHVQAVGRRLSPVLDVDIIDQTGRCSLKYHPEADYYASTENREPGSSTLQSISSTLVHRSVRSWEHIILNALLTNGVLPDYEDLDDNLIA</sequence>
<dbReference type="Proteomes" id="UP001153076">
    <property type="component" value="Unassembled WGS sequence"/>
</dbReference>
<dbReference type="PANTHER" id="PTHR39741">
    <property type="entry name" value="F-BOX DOMAIN CONTAINING PROTEIN, EXPRESSED"/>
    <property type="match status" value="1"/>
</dbReference>
<reference evidence="1" key="1">
    <citation type="submission" date="2022-04" db="EMBL/GenBank/DDBJ databases">
        <title>Carnegiea gigantea Genome sequencing and assembly v2.</title>
        <authorList>
            <person name="Copetti D."/>
            <person name="Sanderson M.J."/>
            <person name="Burquez A."/>
            <person name="Wojciechowski M.F."/>
        </authorList>
    </citation>
    <scope>NUCLEOTIDE SEQUENCE</scope>
    <source>
        <strain evidence="1">SGP5-SGP5p</strain>
        <tissue evidence="1">Aerial part</tissue>
    </source>
</reference>
<dbReference type="Gene3D" id="1.20.1280.50">
    <property type="match status" value="1"/>
</dbReference>
<dbReference type="InterPro" id="IPR055336">
    <property type="entry name" value="At4g00755-like"/>
</dbReference>
<organism evidence="1 2">
    <name type="scientific">Carnegiea gigantea</name>
    <dbReference type="NCBI Taxonomy" id="171969"/>
    <lineage>
        <taxon>Eukaryota</taxon>
        <taxon>Viridiplantae</taxon>
        <taxon>Streptophyta</taxon>
        <taxon>Embryophyta</taxon>
        <taxon>Tracheophyta</taxon>
        <taxon>Spermatophyta</taxon>
        <taxon>Magnoliopsida</taxon>
        <taxon>eudicotyledons</taxon>
        <taxon>Gunneridae</taxon>
        <taxon>Pentapetalae</taxon>
        <taxon>Caryophyllales</taxon>
        <taxon>Cactineae</taxon>
        <taxon>Cactaceae</taxon>
        <taxon>Cactoideae</taxon>
        <taxon>Echinocereeae</taxon>
        <taxon>Carnegiea</taxon>
    </lineage>
</organism>